<reference evidence="8" key="1">
    <citation type="journal article" date="2019" name="Int. J. Syst. Evol. Microbiol.">
        <title>The Global Catalogue of Microorganisms (GCM) 10K type strain sequencing project: providing services to taxonomists for standard genome sequencing and annotation.</title>
        <authorList>
            <consortium name="The Broad Institute Genomics Platform"/>
            <consortium name="The Broad Institute Genome Sequencing Center for Infectious Disease"/>
            <person name="Wu L."/>
            <person name="Ma J."/>
        </authorList>
    </citation>
    <scope>NUCLEOTIDE SEQUENCE [LARGE SCALE GENOMIC DNA]</scope>
    <source>
        <strain evidence="8">CCUG 48216</strain>
    </source>
</reference>
<proteinExistence type="inferred from homology"/>
<comment type="caution">
    <text evidence="7">The sequence shown here is derived from an EMBL/GenBank/DDBJ whole genome shotgun (WGS) entry which is preliminary data.</text>
</comment>
<dbReference type="Gene3D" id="3.40.50.1980">
    <property type="entry name" value="Nitrogenase molybdenum iron protein domain"/>
    <property type="match status" value="2"/>
</dbReference>
<evidence type="ECO:0000313" key="7">
    <source>
        <dbReference type="EMBL" id="MFD1183891.1"/>
    </source>
</evidence>
<dbReference type="EMBL" id="JBHTKZ010000060">
    <property type="protein sequence ID" value="MFD1183891.1"/>
    <property type="molecule type" value="Genomic_DNA"/>
</dbReference>
<feature type="chain" id="PRO_5046086810" evidence="5">
    <location>
        <begin position="23"/>
        <end position="346"/>
    </location>
</feature>
<dbReference type="SUPFAM" id="SSF53807">
    <property type="entry name" value="Helical backbone' metal receptor"/>
    <property type="match status" value="1"/>
</dbReference>
<feature type="signal peptide" evidence="5">
    <location>
        <begin position="1"/>
        <end position="22"/>
    </location>
</feature>
<gene>
    <name evidence="7" type="ORF">ACFQ2Z_21320</name>
</gene>
<accession>A0ABW3SGE5</accession>
<dbReference type="PANTHER" id="PTHR30532:SF26">
    <property type="entry name" value="IRON(3+)-HYDROXAMATE-BINDING PROTEIN FHUD"/>
    <property type="match status" value="1"/>
</dbReference>
<keyword evidence="4 5" id="KW-0732">Signal</keyword>
<dbReference type="RefSeq" id="WP_240271009.1">
    <property type="nucleotide sequence ID" value="NZ_JAKSXN010000064.1"/>
</dbReference>
<dbReference type="InterPro" id="IPR051313">
    <property type="entry name" value="Bact_iron-sidero_bind"/>
</dbReference>
<evidence type="ECO:0000256" key="4">
    <source>
        <dbReference type="ARBA" id="ARBA00022729"/>
    </source>
</evidence>
<feature type="domain" description="Fe/B12 periplasmic-binding" evidence="6">
    <location>
        <begin position="82"/>
        <end position="344"/>
    </location>
</feature>
<dbReference type="PROSITE" id="PS50983">
    <property type="entry name" value="FE_B12_PBP"/>
    <property type="match status" value="1"/>
</dbReference>
<protein>
    <submittedName>
        <fullName evidence="7">ABC transporter substrate-binding protein</fullName>
    </submittedName>
</protein>
<evidence type="ECO:0000313" key="8">
    <source>
        <dbReference type="Proteomes" id="UP001597211"/>
    </source>
</evidence>
<name>A0ABW3SGE5_9BACL</name>
<dbReference type="PROSITE" id="PS51257">
    <property type="entry name" value="PROKAR_LIPOPROTEIN"/>
    <property type="match status" value="1"/>
</dbReference>
<evidence type="ECO:0000256" key="3">
    <source>
        <dbReference type="ARBA" id="ARBA00022448"/>
    </source>
</evidence>
<dbReference type="InterPro" id="IPR002491">
    <property type="entry name" value="ABC_transptr_periplasmic_BD"/>
</dbReference>
<dbReference type="Proteomes" id="UP001597211">
    <property type="component" value="Unassembled WGS sequence"/>
</dbReference>
<evidence type="ECO:0000259" key="6">
    <source>
        <dbReference type="PROSITE" id="PS50983"/>
    </source>
</evidence>
<dbReference type="PANTHER" id="PTHR30532">
    <property type="entry name" value="IRON III DICITRATE-BINDING PERIPLASMIC PROTEIN"/>
    <property type="match status" value="1"/>
</dbReference>
<sequence length="346" mass="37695">MKVFKHRFLTLATVLLLTVVLAACGQNGNNAGNAANDAGAANNGATGNAQSGNGTNKAAEGQAATKIYKDFTGQEVEIPTDPQRIVSVTHLGDLLALGVKPIGAGSLALENSVLLNKELEGVESVGDISVEKVLELQPDLIIVPTYTPADIVEQLKKIAPVVTLATAGWEGIDPLEEVKTVGEMLGREQQAEEFITRYKQKAEEAKAKLSEVIGPNETVGTYSIWAKSFWVWPKTRDAGYNLYEMFGLKPQEKIGKEVFPTTGADISLEVVPEYAADHMFLTVYEPDGGKERAEEVMNGPVWKNIPAVQKNHVYLLNYKEFWMVDGLNLEKQIDILVNLVVSQNQK</sequence>
<dbReference type="Pfam" id="PF01497">
    <property type="entry name" value="Peripla_BP_2"/>
    <property type="match status" value="1"/>
</dbReference>
<evidence type="ECO:0000256" key="2">
    <source>
        <dbReference type="ARBA" id="ARBA00008814"/>
    </source>
</evidence>
<comment type="similarity">
    <text evidence="2">Belongs to the bacterial solute-binding protein 8 family.</text>
</comment>
<evidence type="ECO:0000256" key="5">
    <source>
        <dbReference type="SAM" id="SignalP"/>
    </source>
</evidence>
<organism evidence="7 8">
    <name type="scientific">Paenibacillus timonensis</name>
    <dbReference type="NCBI Taxonomy" id="225915"/>
    <lineage>
        <taxon>Bacteria</taxon>
        <taxon>Bacillati</taxon>
        <taxon>Bacillota</taxon>
        <taxon>Bacilli</taxon>
        <taxon>Bacillales</taxon>
        <taxon>Paenibacillaceae</taxon>
        <taxon>Paenibacillus</taxon>
    </lineage>
</organism>
<keyword evidence="8" id="KW-1185">Reference proteome</keyword>
<keyword evidence="3" id="KW-0813">Transport</keyword>
<evidence type="ECO:0000256" key="1">
    <source>
        <dbReference type="ARBA" id="ARBA00004196"/>
    </source>
</evidence>
<comment type="subcellular location">
    <subcellularLocation>
        <location evidence="1">Cell envelope</location>
    </subcellularLocation>
</comment>